<feature type="transmembrane region" description="Helical" evidence="1">
    <location>
        <begin position="34"/>
        <end position="54"/>
    </location>
</feature>
<accession>A0A9X1NJ58</accession>
<protein>
    <submittedName>
        <fullName evidence="2">Uncharacterized protein</fullName>
    </submittedName>
</protein>
<organism evidence="2 3">
    <name type="scientific">Kineosporia babensis</name>
    <dbReference type="NCBI Taxonomy" id="499548"/>
    <lineage>
        <taxon>Bacteria</taxon>
        <taxon>Bacillati</taxon>
        <taxon>Actinomycetota</taxon>
        <taxon>Actinomycetes</taxon>
        <taxon>Kineosporiales</taxon>
        <taxon>Kineosporiaceae</taxon>
        <taxon>Kineosporia</taxon>
    </lineage>
</organism>
<feature type="transmembrane region" description="Helical" evidence="1">
    <location>
        <begin position="60"/>
        <end position="80"/>
    </location>
</feature>
<keyword evidence="1" id="KW-0472">Membrane</keyword>
<comment type="caution">
    <text evidence="2">The sequence shown here is derived from an EMBL/GenBank/DDBJ whole genome shotgun (WGS) entry which is preliminary data.</text>
</comment>
<evidence type="ECO:0000256" key="1">
    <source>
        <dbReference type="SAM" id="Phobius"/>
    </source>
</evidence>
<dbReference type="Proteomes" id="UP001138997">
    <property type="component" value="Unassembled WGS sequence"/>
</dbReference>
<evidence type="ECO:0000313" key="2">
    <source>
        <dbReference type="EMBL" id="MCD5315992.1"/>
    </source>
</evidence>
<proteinExistence type="predicted"/>
<name>A0A9X1NJ58_9ACTN</name>
<reference evidence="2" key="1">
    <citation type="submission" date="2021-11" db="EMBL/GenBank/DDBJ databases">
        <title>Streptomyces corallinus and Kineosporia corallina sp. nov., two new coral-derived marine actinobacteria.</title>
        <authorList>
            <person name="Buangrab K."/>
            <person name="Sutthacheep M."/>
            <person name="Yeemin T."/>
            <person name="Harunari E."/>
            <person name="Igarashi Y."/>
            <person name="Sripreechasak P."/>
            <person name="Kanchanasin P."/>
            <person name="Tanasupawat S."/>
            <person name="Phongsopitanun W."/>
        </authorList>
    </citation>
    <scope>NUCLEOTIDE SEQUENCE</scope>
    <source>
        <strain evidence="2">JCM 31032</strain>
    </source>
</reference>
<feature type="transmembrane region" description="Helical" evidence="1">
    <location>
        <begin position="6"/>
        <end position="22"/>
    </location>
</feature>
<gene>
    <name evidence="2" type="ORF">LR394_34370</name>
</gene>
<evidence type="ECO:0000313" key="3">
    <source>
        <dbReference type="Proteomes" id="UP001138997"/>
    </source>
</evidence>
<dbReference type="EMBL" id="JAJOMB010000026">
    <property type="protein sequence ID" value="MCD5315992.1"/>
    <property type="molecule type" value="Genomic_DNA"/>
</dbReference>
<keyword evidence="3" id="KW-1185">Reference proteome</keyword>
<keyword evidence="1" id="KW-1133">Transmembrane helix</keyword>
<dbReference type="AlphaFoldDB" id="A0A9X1NJ58"/>
<keyword evidence="1" id="KW-0812">Transmembrane</keyword>
<dbReference type="RefSeq" id="WP_231448813.1">
    <property type="nucleotide sequence ID" value="NZ_JAJOMB010000026.1"/>
</dbReference>
<sequence>MISTVLALLSVILAVHAAWVLVRNPKDWPILRRNAYAGCVLVAATGATLWTWGWESSIESITGTLGVILTVLGCLGASFISRRKSEDSEDLDDLDD</sequence>